<dbReference type="Pfam" id="PF22468">
    <property type="entry name" value="ACT_9"/>
    <property type="match status" value="2"/>
</dbReference>
<dbReference type="CDD" id="cd04921">
    <property type="entry name" value="ACT_AKi-HSDH-ThrA-like_1"/>
    <property type="match status" value="1"/>
</dbReference>
<evidence type="ECO:0000256" key="3">
    <source>
        <dbReference type="ARBA" id="ARBA00005056"/>
    </source>
</evidence>
<evidence type="ECO:0000256" key="2">
    <source>
        <dbReference type="ARBA" id="ARBA00004986"/>
    </source>
</evidence>
<keyword evidence="17" id="KW-0520">NAD</keyword>
<dbReference type="PROSITE" id="PS51671">
    <property type="entry name" value="ACT"/>
    <property type="match status" value="2"/>
</dbReference>
<dbReference type="FunFam" id="3.30.2130.10:FF:000001">
    <property type="entry name" value="Bifunctional aspartokinase/homoserine dehydrogenase"/>
    <property type="match status" value="1"/>
</dbReference>
<evidence type="ECO:0000256" key="18">
    <source>
        <dbReference type="ARBA" id="ARBA00023053"/>
    </source>
</evidence>
<comment type="cofactor">
    <cofactor evidence="1">
        <name>a metal cation</name>
        <dbReference type="ChEBI" id="CHEBI:25213"/>
    </cofactor>
</comment>
<dbReference type="GO" id="GO:0004412">
    <property type="term" value="F:homoserine dehydrogenase activity"/>
    <property type="evidence" value="ECO:0007669"/>
    <property type="project" value="UniProtKB-EC"/>
</dbReference>
<dbReference type="InterPro" id="IPR036393">
    <property type="entry name" value="AceGlu_kinase-like_sf"/>
</dbReference>
<keyword evidence="11" id="KW-0479">Metal-binding</keyword>
<dbReference type="Gene3D" id="3.30.2130.10">
    <property type="entry name" value="VC0802-like"/>
    <property type="match status" value="1"/>
</dbReference>
<dbReference type="SUPFAM" id="SSF53633">
    <property type="entry name" value="Carbamate kinase-like"/>
    <property type="match status" value="1"/>
</dbReference>
<evidence type="ECO:0000256" key="5">
    <source>
        <dbReference type="ARBA" id="ARBA00005139"/>
    </source>
</evidence>
<dbReference type="GO" id="GO:0009090">
    <property type="term" value="P:homoserine biosynthetic process"/>
    <property type="evidence" value="ECO:0007669"/>
    <property type="project" value="TreeGrafter"/>
</dbReference>
<dbReference type="Pfam" id="PF03447">
    <property type="entry name" value="NAD_binding_3"/>
    <property type="match status" value="1"/>
</dbReference>
<name>A0A9W7GHF2_9STRA</name>
<evidence type="ECO:0000313" key="26">
    <source>
        <dbReference type="Proteomes" id="UP001165065"/>
    </source>
</evidence>
<dbReference type="OrthoDB" id="67851at2759"/>
<evidence type="ECO:0000256" key="16">
    <source>
        <dbReference type="ARBA" id="ARBA00023002"/>
    </source>
</evidence>
<evidence type="ECO:0000259" key="24">
    <source>
        <dbReference type="PROSITE" id="PS51671"/>
    </source>
</evidence>
<keyword evidence="16" id="KW-0560">Oxidoreductase</keyword>
<dbReference type="AlphaFoldDB" id="A0A9W7GHF2"/>
<evidence type="ECO:0000256" key="23">
    <source>
        <dbReference type="ARBA" id="ARBA00048841"/>
    </source>
</evidence>
<dbReference type="PANTHER" id="PTHR43070:SF5">
    <property type="entry name" value="HOMOSERINE DEHYDROGENASE"/>
    <property type="match status" value="1"/>
</dbReference>
<evidence type="ECO:0000256" key="13">
    <source>
        <dbReference type="ARBA" id="ARBA00022777"/>
    </source>
</evidence>
<dbReference type="InterPro" id="IPR001341">
    <property type="entry name" value="Asp_kinase"/>
</dbReference>
<evidence type="ECO:0000256" key="19">
    <source>
        <dbReference type="ARBA" id="ARBA00023167"/>
    </source>
</evidence>
<dbReference type="InterPro" id="IPR005106">
    <property type="entry name" value="Asp/hSer_DH_NAD-bd"/>
</dbReference>
<evidence type="ECO:0000256" key="4">
    <source>
        <dbReference type="ARBA" id="ARBA00005062"/>
    </source>
</evidence>
<dbReference type="InterPro" id="IPR036291">
    <property type="entry name" value="NAD(P)-bd_dom_sf"/>
</dbReference>
<dbReference type="SUPFAM" id="SSF51735">
    <property type="entry name" value="NAD(P)-binding Rossmann-fold domains"/>
    <property type="match status" value="1"/>
</dbReference>
<comment type="function">
    <text evidence="21">Bifunctional aspartate kinase and homoserine dehydrogenase that catalyzes the first and the third steps toward the synthesis of lysine, methionine and threonine from aspartate.</text>
</comment>
<dbReference type="PANTHER" id="PTHR43070">
    <property type="match status" value="1"/>
</dbReference>
<keyword evidence="10" id="KW-0791">Threonine biosynthesis</keyword>
<evidence type="ECO:0000256" key="20">
    <source>
        <dbReference type="ARBA" id="ARBA00023268"/>
    </source>
</evidence>
<evidence type="ECO:0000256" key="7">
    <source>
        <dbReference type="ARBA" id="ARBA00010046"/>
    </source>
</evidence>
<dbReference type="InterPro" id="IPR001048">
    <property type="entry name" value="Asp/Glu/Uridylate_kinase"/>
</dbReference>
<comment type="caution">
    <text evidence="25">The sequence shown here is derived from an EMBL/GenBank/DDBJ whole genome shotgun (WGS) entry which is preliminary data.</text>
</comment>
<evidence type="ECO:0000256" key="12">
    <source>
        <dbReference type="ARBA" id="ARBA00022741"/>
    </source>
</evidence>
<accession>A0A9W7GHF2</accession>
<comment type="pathway">
    <text evidence="4">Amino-acid biosynthesis; L-methionine biosynthesis via de novo pathway; L-homoserine from L-aspartate: step 3/3.</text>
</comment>
<dbReference type="NCBIfam" id="TIGR00657">
    <property type="entry name" value="asp_kinases"/>
    <property type="match status" value="1"/>
</dbReference>
<comment type="pathway">
    <text evidence="2">Amino-acid biosynthesis; L-methionine biosynthesis via de novo pathway; L-homoserine from L-aspartate: step 1/3.</text>
</comment>
<dbReference type="InterPro" id="IPR018042">
    <property type="entry name" value="Aspartate_kinase_CS"/>
</dbReference>
<keyword evidence="26" id="KW-1185">Reference proteome</keyword>
<evidence type="ECO:0000256" key="14">
    <source>
        <dbReference type="ARBA" id="ARBA00022840"/>
    </source>
</evidence>
<keyword evidence="14" id="KW-0067">ATP-binding</keyword>
<gene>
    <name evidence="25" type="ORF">TrCOL_g8729</name>
</gene>
<evidence type="ECO:0000256" key="22">
    <source>
        <dbReference type="ARBA" id="ARBA00048561"/>
    </source>
</evidence>
<evidence type="ECO:0000256" key="11">
    <source>
        <dbReference type="ARBA" id="ARBA00022723"/>
    </source>
</evidence>
<dbReference type="GO" id="GO:0005524">
    <property type="term" value="F:ATP binding"/>
    <property type="evidence" value="ECO:0007669"/>
    <property type="project" value="UniProtKB-KW"/>
</dbReference>
<evidence type="ECO:0000256" key="17">
    <source>
        <dbReference type="ARBA" id="ARBA00023027"/>
    </source>
</evidence>
<evidence type="ECO:0000256" key="21">
    <source>
        <dbReference type="ARBA" id="ARBA00044938"/>
    </source>
</evidence>
<keyword evidence="19" id="KW-0486">Methionine biosynthesis</keyword>
<dbReference type="Gene3D" id="3.40.1160.10">
    <property type="entry name" value="Acetylglutamate kinase-like"/>
    <property type="match status" value="1"/>
</dbReference>
<dbReference type="InterPro" id="IPR001342">
    <property type="entry name" value="HDH_cat"/>
</dbReference>
<comment type="pathway">
    <text evidence="3">Amino-acid biosynthesis; L-threonine biosynthesis; L-threonine from L-aspartate: step 3/5.</text>
</comment>
<keyword evidence="15" id="KW-0521">NADP</keyword>
<comment type="similarity">
    <text evidence="6">In the C-terminal section; belongs to the homoserine dehydrogenase family.</text>
</comment>
<organism evidence="25 26">
    <name type="scientific">Triparma columacea</name>
    <dbReference type="NCBI Taxonomy" id="722753"/>
    <lineage>
        <taxon>Eukaryota</taxon>
        <taxon>Sar</taxon>
        <taxon>Stramenopiles</taxon>
        <taxon>Ochrophyta</taxon>
        <taxon>Bolidophyceae</taxon>
        <taxon>Parmales</taxon>
        <taxon>Triparmaceae</taxon>
        <taxon>Triparma</taxon>
    </lineage>
</organism>
<proteinExistence type="inferred from homology"/>
<keyword evidence="12" id="KW-0547">Nucleotide-binding</keyword>
<feature type="domain" description="ACT" evidence="24">
    <location>
        <begin position="427"/>
        <end position="499"/>
    </location>
</feature>
<evidence type="ECO:0000256" key="15">
    <source>
        <dbReference type="ARBA" id="ARBA00022857"/>
    </source>
</evidence>
<dbReference type="CDD" id="cd04922">
    <property type="entry name" value="ACT_AKi-HSDH-ThrA_2"/>
    <property type="match status" value="1"/>
</dbReference>
<dbReference type="SUPFAM" id="SSF55347">
    <property type="entry name" value="Glyceraldehyde-3-phosphate dehydrogenase-like, C-terminal domain"/>
    <property type="match status" value="1"/>
</dbReference>
<dbReference type="Gene3D" id="3.40.50.720">
    <property type="entry name" value="NAD(P)-binding Rossmann-like Domain"/>
    <property type="match status" value="1"/>
</dbReference>
<dbReference type="Proteomes" id="UP001165065">
    <property type="component" value="Unassembled WGS sequence"/>
</dbReference>
<dbReference type="GO" id="GO:0046872">
    <property type="term" value="F:metal ion binding"/>
    <property type="evidence" value="ECO:0007669"/>
    <property type="project" value="UniProtKB-KW"/>
</dbReference>
<dbReference type="GO" id="GO:0009088">
    <property type="term" value="P:threonine biosynthetic process"/>
    <property type="evidence" value="ECO:0007669"/>
    <property type="project" value="UniProtKB-KW"/>
</dbReference>
<evidence type="ECO:0000256" key="8">
    <source>
        <dbReference type="ARBA" id="ARBA00022605"/>
    </source>
</evidence>
<sequence>MVKASRSWQVLKFGGTSVSSSENYLKCARILASALEASSSPNICCVVSAMGGKPKTTDLLLNLVAFASVRDEKGIDETVQIIVDKHTKCISTLSIPESERESLLGLITRDIKDIRDVLKTVSLMKWKPSKIQSLVSGYGEVWSANILTAVMRGTYPDGPYIYRYLDARLVLVVDETVEDEQTIVWTDSSKLLQEYSSPVDDHQVCLVATGFVARNTEGVSTTLGRDGSDYSASIFGRLLSASAIYIYTDVDGVLSADPRRVKGAKVLGEVSFNEAMELAYFGAKVIHPKTMQPAILSNPPIPIFIRNTFNPAFRGSRIFTSSLTHKERDRCVCGFASIDNMAVVNLEGSGMVGVKGVSRRLFGTLEAEGINVVLIAQASSEHSITLAINESEAKDALRVLQDVFSRELKLKHINDITIEKPCSIIAAVGDGMSDTTGVAGRFFSALGESKINVLAIAQGCSERNISCVVRGAEATRALRAVHAAFRLSHQSVRVGVVMSSEDSLGCALLELLKMQREKIMVAFDIDVQVIAVANENRLMYTDNGGSITKGVWDGSKRSEAFKEQKGSKVYKYLKSHVLCEDSGYNIIFDCTADADVSLCHPDWLADGAHVITANNMGLSGDKALRESIARKAYGPMRRGGRYLREVCVGGSLPVLRTIRDLLNSGDKIKKVDGVISVSFSYIMRRISPPPSDDGVEVEGCKLSEAVNEAISQGMMEKDFEKDLNNEYTARCLMVLVKELGMEADWDMERILSCSDQALGKKFGVSEEWETVKERLDEELAAKVADCRARKRVLRHVSTIDVGKGTVSIKFVEVPYGHVFAILPPGNACVRFFTQTHSANPLVVQGQSEGLENTASALLAECLNLMQGGVAGGALGNGGSNTKLHRTSTSLQLGGKARSQEDLTVKAVNSFGGFMF</sequence>
<reference evidence="26" key="1">
    <citation type="journal article" date="2023" name="Commun. Biol.">
        <title>Genome analysis of Parmales, the sister group of diatoms, reveals the evolutionary specialization of diatoms from phago-mixotrophs to photoautotrophs.</title>
        <authorList>
            <person name="Ban H."/>
            <person name="Sato S."/>
            <person name="Yoshikawa S."/>
            <person name="Yamada K."/>
            <person name="Nakamura Y."/>
            <person name="Ichinomiya M."/>
            <person name="Sato N."/>
            <person name="Blanc-Mathieu R."/>
            <person name="Endo H."/>
            <person name="Kuwata A."/>
            <person name="Ogata H."/>
        </authorList>
    </citation>
    <scope>NUCLEOTIDE SEQUENCE [LARGE SCALE GENOMIC DNA]</scope>
</reference>
<dbReference type="SUPFAM" id="SSF55021">
    <property type="entry name" value="ACT-like"/>
    <property type="match status" value="2"/>
</dbReference>
<dbReference type="Pfam" id="PF00696">
    <property type="entry name" value="AA_kinase"/>
    <property type="match status" value="1"/>
</dbReference>
<dbReference type="GO" id="GO:0004072">
    <property type="term" value="F:aspartate kinase activity"/>
    <property type="evidence" value="ECO:0007669"/>
    <property type="project" value="UniProtKB-EC"/>
</dbReference>
<dbReference type="GO" id="GO:0009086">
    <property type="term" value="P:methionine biosynthetic process"/>
    <property type="evidence" value="ECO:0007669"/>
    <property type="project" value="UniProtKB-KW"/>
</dbReference>
<evidence type="ECO:0000256" key="9">
    <source>
        <dbReference type="ARBA" id="ARBA00022679"/>
    </source>
</evidence>
<evidence type="ECO:0000256" key="10">
    <source>
        <dbReference type="ARBA" id="ARBA00022697"/>
    </source>
</evidence>
<comment type="pathway">
    <text evidence="5">Amino-acid biosynthesis; L-threonine biosynthesis; L-threonine from L-aspartate: step 1/5.</text>
</comment>
<dbReference type="Pfam" id="PF00742">
    <property type="entry name" value="Homoserine_dh"/>
    <property type="match status" value="1"/>
</dbReference>
<evidence type="ECO:0000313" key="25">
    <source>
        <dbReference type="EMBL" id="GMI44959.1"/>
    </source>
</evidence>
<dbReference type="InterPro" id="IPR011147">
    <property type="entry name" value="Bifunc_Aspkin/hSer_DH"/>
</dbReference>
<keyword evidence="13" id="KW-0418">Kinase</keyword>
<dbReference type="Gene3D" id="3.30.360.10">
    <property type="entry name" value="Dihydrodipicolinate Reductase, domain 2"/>
    <property type="match status" value="1"/>
</dbReference>
<dbReference type="EMBL" id="BRYA01000233">
    <property type="protein sequence ID" value="GMI44959.1"/>
    <property type="molecule type" value="Genomic_DNA"/>
</dbReference>
<evidence type="ECO:0000256" key="1">
    <source>
        <dbReference type="ARBA" id="ARBA00001920"/>
    </source>
</evidence>
<comment type="similarity">
    <text evidence="7">In the N-terminal section; belongs to the aspartokinase family.</text>
</comment>
<evidence type="ECO:0000256" key="6">
    <source>
        <dbReference type="ARBA" id="ARBA00007952"/>
    </source>
</evidence>
<protein>
    <recommendedName>
        <fullName evidence="24">ACT domain-containing protein</fullName>
    </recommendedName>
</protein>
<comment type="catalytic activity">
    <reaction evidence="23">
        <text>L-homoserine + NADP(+) = L-aspartate 4-semialdehyde + NADPH + H(+)</text>
        <dbReference type="Rhea" id="RHEA:15761"/>
        <dbReference type="ChEBI" id="CHEBI:15378"/>
        <dbReference type="ChEBI" id="CHEBI:57476"/>
        <dbReference type="ChEBI" id="CHEBI:57783"/>
        <dbReference type="ChEBI" id="CHEBI:58349"/>
        <dbReference type="ChEBI" id="CHEBI:537519"/>
        <dbReference type="EC" id="1.1.1.3"/>
    </reaction>
    <physiologicalReaction direction="right-to-left" evidence="23">
        <dbReference type="Rhea" id="RHEA:15763"/>
    </physiologicalReaction>
</comment>
<comment type="catalytic activity">
    <reaction evidence="22">
        <text>L-aspartate + ATP = 4-phospho-L-aspartate + ADP</text>
        <dbReference type="Rhea" id="RHEA:23776"/>
        <dbReference type="ChEBI" id="CHEBI:29991"/>
        <dbReference type="ChEBI" id="CHEBI:30616"/>
        <dbReference type="ChEBI" id="CHEBI:57535"/>
        <dbReference type="ChEBI" id="CHEBI:456216"/>
        <dbReference type="EC" id="2.7.2.4"/>
    </reaction>
    <physiologicalReaction direction="left-to-right" evidence="22">
        <dbReference type="Rhea" id="RHEA:23777"/>
    </physiologicalReaction>
</comment>
<dbReference type="InterPro" id="IPR054352">
    <property type="entry name" value="ACT_Aspartokinase"/>
</dbReference>
<dbReference type="InterPro" id="IPR002912">
    <property type="entry name" value="ACT_dom"/>
</dbReference>
<keyword evidence="9" id="KW-0808">Transferase</keyword>
<dbReference type="GO" id="GO:0050661">
    <property type="term" value="F:NADP binding"/>
    <property type="evidence" value="ECO:0007669"/>
    <property type="project" value="InterPro"/>
</dbReference>
<keyword evidence="18" id="KW-0915">Sodium</keyword>
<dbReference type="PROSITE" id="PS00324">
    <property type="entry name" value="ASPARTOKINASE"/>
    <property type="match status" value="1"/>
</dbReference>
<dbReference type="InterPro" id="IPR045865">
    <property type="entry name" value="ACT-like_dom_sf"/>
</dbReference>
<keyword evidence="20" id="KW-0511">Multifunctional enzyme</keyword>
<feature type="domain" description="ACT" evidence="24">
    <location>
        <begin position="346"/>
        <end position="421"/>
    </location>
</feature>
<keyword evidence="8" id="KW-0028">Amino-acid biosynthesis</keyword>